<reference evidence="1" key="1">
    <citation type="submission" date="2021-01" db="EMBL/GenBank/DDBJ databases">
        <title>Genome sequence of Phenylobacterium sp. 20VBR1 isolated from a valley glaceir, Ny-Alesund, Svalbard.</title>
        <authorList>
            <person name="Thomas F.A."/>
            <person name="Krishnan K.P."/>
            <person name="Sinha R.K."/>
        </authorList>
    </citation>
    <scope>NUCLEOTIDE SEQUENCE</scope>
    <source>
        <strain evidence="1">20VBR1</strain>
    </source>
</reference>
<name>A0A974S8C5_9CAUL</name>
<dbReference type="EMBL" id="CP068570">
    <property type="protein sequence ID" value="QQZ49443.1"/>
    <property type="molecule type" value="Genomic_DNA"/>
</dbReference>
<proteinExistence type="predicted"/>
<gene>
    <name evidence="1" type="ORF">JKL49_20970</name>
</gene>
<sequence>MKRLGVQREIIAIILGLTFLRLVAARWIHLTEDEAYYRLWAQQLHFGYYDHPPMIAWWIRAA</sequence>
<organism evidence="1">
    <name type="scientific">Phenylobacterium glaciei</name>
    <dbReference type="NCBI Taxonomy" id="2803784"/>
    <lineage>
        <taxon>Bacteria</taxon>
        <taxon>Pseudomonadati</taxon>
        <taxon>Pseudomonadota</taxon>
        <taxon>Alphaproteobacteria</taxon>
        <taxon>Caulobacterales</taxon>
        <taxon>Caulobacteraceae</taxon>
        <taxon>Phenylobacterium</taxon>
    </lineage>
</organism>
<dbReference type="AlphaFoldDB" id="A0A974S8C5"/>
<evidence type="ECO:0008006" key="2">
    <source>
        <dbReference type="Google" id="ProtNLM"/>
    </source>
</evidence>
<evidence type="ECO:0000313" key="1">
    <source>
        <dbReference type="EMBL" id="QQZ49443.1"/>
    </source>
</evidence>
<protein>
    <recommendedName>
        <fullName evidence="2">Glycosyl transferase</fullName>
    </recommendedName>
</protein>
<accession>A0A974S8C5</accession>